<keyword evidence="3 6" id="KW-0597">Phosphoprotein</keyword>
<dbReference type="SUPFAM" id="SSF63829">
    <property type="entry name" value="Calcium-dependent phosphotriesterase"/>
    <property type="match status" value="1"/>
</dbReference>
<dbReference type="Pfam" id="PF07495">
    <property type="entry name" value="Y_Y_Y"/>
    <property type="match status" value="1"/>
</dbReference>
<dbReference type="RefSeq" id="WP_379884197.1">
    <property type="nucleotide sequence ID" value="NZ_JBHTLP010000007.1"/>
</dbReference>
<dbReference type="SMART" id="SM00448">
    <property type="entry name" value="REC"/>
    <property type="match status" value="1"/>
</dbReference>
<organism evidence="11 12">
    <name type="scientific">Larkinella insperata</name>
    <dbReference type="NCBI Taxonomy" id="332158"/>
    <lineage>
        <taxon>Bacteria</taxon>
        <taxon>Pseudomonadati</taxon>
        <taxon>Bacteroidota</taxon>
        <taxon>Cytophagia</taxon>
        <taxon>Cytophagales</taxon>
        <taxon>Spirosomataceae</taxon>
        <taxon>Larkinella</taxon>
    </lineage>
</organism>
<dbReference type="SUPFAM" id="SSF55874">
    <property type="entry name" value="ATPase domain of HSP90 chaperone/DNA topoisomerase II/histidine kinase"/>
    <property type="match status" value="1"/>
</dbReference>
<reference evidence="12" key="1">
    <citation type="journal article" date="2019" name="Int. J. Syst. Evol. Microbiol.">
        <title>The Global Catalogue of Microorganisms (GCM) 10K type strain sequencing project: providing services to taxonomists for standard genome sequencing and annotation.</title>
        <authorList>
            <consortium name="The Broad Institute Genomics Platform"/>
            <consortium name="The Broad Institute Genome Sequencing Center for Infectious Disease"/>
            <person name="Wu L."/>
            <person name="Ma J."/>
        </authorList>
    </citation>
    <scope>NUCLEOTIDE SEQUENCE [LARGE SCALE GENOMIC DNA]</scope>
    <source>
        <strain evidence="12">CCUG 55608</strain>
    </source>
</reference>
<keyword evidence="5" id="KW-0804">Transcription</keyword>
<dbReference type="InterPro" id="IPR011047">
    <property type="entry name" value="Quinoprotein_ADH-like_sf"/>
</dbReference>
<dbReference type="SMART" id="SM00387">
    <property type="entry name" value="HATPase_c"/>
    <property type="match status" value="1"/>
</dbReference>
<comment type="catalytic activity">
    <reaction evidence="1">
        <text>ATP + protein L-histidine = ADP + protein N-phospho-L-histidine.</text>
        <dbReference type="EC" id="2.7.13.3"/>
    </reaction>
</comment>
<dbReference type="InterPro" id="IPR005467">
    <property type="entry name" value="His_kinase_dom"/>
</dbReference>
<feature type="domain" description="Histidine kinase" evidence="9">
    <location>
        <begin position="830"/>
        <end position="1056"/>
    </location>
</feature>
<name>A0ABW3QCI9_9BACT</name>
<dbReference type="PROSITE" id="PS01124">
    <property type="entry name" value="HTH_ARAC_FAMILY_2"/>
    <property type="match status" value="1"/>
</dbReference>
<accession>A0ABW3QCI9</accession>
<dbReference type="InterPro" id="IPR011110">
    <property type="entry name" value="Reg_prop"/>
</dbReference>
<dbReference type="CDD" id="cd00082">
    <property type="entry name" value="HisKA"/>
    <property type="match status" value="1"/>
</dbReference>
<dbReference type="SUPFAM" id="SSF52172">
    <property type="entry name" value="CheY-like"/>
    <property type="match status" value="1"/>
</dbReference>
<evidence type="ECO:0000313" key="12">
    <source>
        <dbReference type="Proteomes" id="UP001597116"/>
    </source>
</evidence>
<dbReference type="PROSITE" id="PS50109">
    <property type="entry name" value="HIS_KIN"/>
    <property type="match status" value="1"/>
</dbReference>
<feature type="chain" id="PRO_5046597237" description="histidine kinase" evidence="7">
    <location>
        <begin position="28"/>
        <end position="1364"/>
    </location>
</feature>
<dbReference type="PANTHER" id="PTHR43547:SF2">
    <property type="entry name" value="HYBRID SIGNAL TRANSDUCTION HISTIDINE KINASE C"/>
    <property type="match status" value="1"/>
</dbReference>
<dbReference type="Gene3D" id="2.130.10.10">
    <property type="entry name" value="YVTN repeat-like/Quinoprotein amine dehydrogenase"/>
    <property type="match status" value="2"/>
</dbReference>
<dbReference type="SUPFAM" id="SSF46689">
    <property type="entry name" value="Homeodomain-like"/>
    <property type="match status" value="1"/>
</dbReference>
<keyword evidence="12" id="KW-1185">Reference proteome</keyword>
<dbReference type="PROSITE" id="PS50110">
    <property type="entry name" value="RESPONSE_REGULATORY"/>
    <property type="match status" value="1"/>
</dbReference>
<dbReference type="Gene3D" id="2.60.40.10">
    <property type="entry name" value="Immunoglobulins"/>
    <property type="match status" value="1"/>
</dbReference>
<dbReference type="InterPro" id="IPR015943">
    <property type="entry name" value="WD40/YVTN_repeat-like_dom_sf"/>
</dbReference>
<dbReference type="InterPro" id="IPR009057">
    <property type="entry name" value="Homeodomain-like_sf"/>
</dbReference>
<dbReference type="InterPro" id="IPR013783">
    <property type="entry name" value="Ig-like_fold"/>
</dbReference>
<dbReference type="GO" id="GO:0005524">
    <property type="term" value="F:ATP binding"/>
    <property type="evidence" value="ECO:0007669"/>
    <property type="project" value="UniProtKB-KW"/>
</dbReference>
<evidence type="ECO:0000256" key="4">
    <source>
        <dbReference type="ARBA" id="ARBA00023015"/>
    </source>
</evidence>
<sequence>MPRLIVHPPAFWWMWVLLRLAEQPALAQPTALPQPQLITDRQGLPQGFVPGIVQDQQGFIWMATHDGLCRYDGNRFKVFRQQTAGPSSLPFSSVEALRLDHRGRIWVTSEQKALVLFDPRTEAYIPISRQLAGLPFSQVPPVHYYADRQNRLWMTYYGLGIVCYDLTTRRYRWFRHRANDPRSLGSDRVRSVIQDQQGSIWISTEDAGLERFDEKTGYFLHYRPDSPTPLALPELGLYDLYQHPSGELLFGTHHYVCQFNPKTGRLRSYRLPAGDDPAWPEHYQWGMHFATDSRGVVYLDQRDRLFRFTERDGPQLLTRFTPQTGFCMSLLIDRSDVLWVGTDGSGVRKYDLRADGFQTARYQTDFQSDVAADWLKISPNLTAPTERHNPYMFRYTLDHQGQLWFNVGSSVFYRINPLTHQGERVDFPIPFGSIITPLATDEQGRVWALQLNEQEHYRYFWYYDGEKHQWIRSSSGFKDDPNTEIIQLVADLNAFWFATNNQGLIRFDRRTGHLRKFLPQSNQPTSLSSNHLYCLSADPDDPNRLWIGTFGQGLCAFDKRSGRCRRITQQQGLPNNVIYSALPDGHGNLWIGTNKGLCRMNRKTFQTRTYTTEDGLMANEFNRFHYLHLPNGQIIMGGVEGITAFQPATLQDDRFQPRVELTELYVNNQLAQPDSASFLPAPIQAIDQLNLAHNQNFLTVQFAAVQFNRPGKNRYRYRLEGVDNDWVETAQPQAIYTTLAPDHYTLLVNASNTSGVWSPHVRRLGITISPPFWKTWWAYGLYILVVTGSIWYAIRLRLNQLQLQQSVALRQQEARQLRELDQMKSRFFTNVTHDFRTPLTLFLSPVAGLLEDLAGTRYAKRLESMSRNAQQLLGLINQLLDFSKLDAGALTVQEVRGDVGQFVEQTLFLFGDEAARKTITVRYQNDLPGAYWFDADKLQRILTNLLGNALKFTPAGGEITVSIQAAEDVLLTVSDTGAGIAPDQQPRIFDRFFQGYAPADDVAEPSLPAAETPQPVGTGIGLALVKELVELQNGSIAVESQPDQGTTFHIHLPYRRADSVPAPVAALVHPSAMSSAITSPGVANQPNGGEPLGEHPFGEHPLGEPVHLLLVEDNPELAEFIAESLPAHYRVSQATNGVEGLQQALDKLPDLVISDVMMPLMDGYTLCQKLKDDERTNHIPVILLTAKVTLDNRLEGLTRGADEYLTKPFHVPELNLRIHNLLERQRRLRERIRQELSQPDRADGQLVGAAGDPYQPSAPTDAFLQKLYAKVEEKLDDSTFSVEDLAEQMAMSRVSLHKKVKALTGLPASEVMRQYRLKRATQFLRQGLNSSETAYRVGFESPAYFSKCFRELYGKTPLEYAKNP</sequence>
<dbReference type="InterPro" id="IPR036890">
    <property type="entry name" value="HATPase_C_sf"/>
</dbReference>
<keyword evidence="11" id="KW-0067">ATP-binding</keyword>
<dbReference type="Pfam" id="PF12833">
    <property type="entry name" value="HTH_18"/>
    <property type="match status" value="1"/>
</dbReference>
<dbReference type="InterPro" id="IPR004358">
    <property type="entry name" value="Sig_transdc_His_kin-like_C"/>
</dbReference>
<dbReference type="EMBL" id="JBHTLP010000007">
    <property type="protein sequence ID" value="MFD1141151.1"/>
    <property type="molecule type" value="Genomic_DNA"/>
</dbReference>
<evidence type="ECO:0000259" key="8">
    <source>
        <dbReference type="PROSITE" id="PS01124"/>
    </source>
</evidence>
<dbReference type="PANTHER" id="PTHR43547">
    <property type="entry name" value="TWO-COMPONENT HISTIDINE KINASE"/>
    <property type="match status" value="1"/>
</dbReference>
<proteinExistence type="predicted"/>
<evidence type="ECO:0000256" key="7">
    <source>
        <dbReference type="SAM" id="SignalP"/>
    </source>
</evidence>
<evidence type="ECO:0000259" key="9">
    <source>
        <dbReference type="PROSITE" id="PS50109"/>
    </source>
</evidence>
<dbReference type="Proteomes" id="UP001597116">
    <property type="component" value="Unassembled WGS sequence"/>
</dbReference>
<dbReference type="InterPro" id="IPR036097">
    <property type="entry name" value="HisK_dim/P_sf"/>
</dbReference>
<evidence type="ECO:0000256" key="3">
    <source>
        <dbReference type="ARBA" id="ARBA00022553"/>
    </source>
</evidence>
<dbReference type="InterPro" id="IPR001789">
    <property type="entry name" value="Sig_transdc_resp-reg_receiver"/>
</dbReference>
<dbReference type="Pfam" id="PF00072">
    <property type="entry name" value="Response_reg"/>
    <property type="match status" value="1"/>
</dbReference>
<comment type="caution">
    <text evidence="11">The sequence shown here is derived from an EMBL/GenBank/DDBJ whole genome shotgun (WGS) entry which is preliminary data.</text>
</comment>
<dbReference type="Gene3D" id="3.40.50.2300">
    <property type="match status" value="1"/>
</dbReference>
<dbReference type="InterPro" id="IPR011123">
    <property type="entry name" value="Y_Y_Y"/>
</dbReference>
<dbReference type="Gene3D" id="1.10.287.130">
    <property type="match status" value="1"/>
</dbReference>
<dbReference type="CDD" id="cd16922">
    <property type="entry name" value="HATPase_EvgS-ArcB-TorS-like"/>
    <property type="match status" value="1"/>
</dbReference>
<dbReference type="EC" id="2.7.13.3" evidence="2"/>
<feature type="domain" description="HTH araC/xylS-type" evidence="8">
    <location>
        <begin position="1265"/>
        <end position="1363"/>
    </location>
</feature>
<evidence type="ECO:0000313" key="11">
    <source>
        <dbReference type="EMBL" id="MFD1141151.1"/>
    </source>
</evidence>
<dbReference type="SMART" id="SM00342">
    <property type="entry name" value="HTH_ARAC"/>
    <property type="match status" value="1"/>
</dbReference>
<dbReference type="InterPro" id="IPR018060">
    <property type="entry name" value="HTH_AraC"/>
</dbReference>
<dbReference type="PRINTS" id="PR00344">
    <property type="entry name" value="BCTRLSENSOR"/>
</dbReference>
<gene>
    <name evidence="11" type="ORF">ACFQ4C_08530</name>
</gene>
<dbReference type="SMART" id="SM00388">
    <property type="entry name" value="HisKA"/>
    <property type="match status" value="1"/>
</dbReference>
<feature type="signal peptide" evidence="7">
    <location>
        <begin position="1"/>
        <end position="27"/>
    </location>
</feature>
<dbReference type="CDD" id="cd17574">
    <property type="entry name" value="REC_OmpR"/>
    <property type="match status" value="1"/>
</dbReference>
<dbReference type="InterPro" id="IPR003661">
    <property type="entry name" value="HisK_dim/P_dom"/>
</dbReference>
<dbReference type="InterPro" id="IPR003594">
    <property type="entry name" value="HATPase_dom"/>
</dbReference>
<dbReference type="Pfam" id="PF00512">
    <property type="entry name" value="HisKA"/>
    <property type="match status" value="1"/>
</dbReference>
<evidence type="ECO:0000256" key="5">
    <source>
        <dbReference type="ARBA" id="ARBA00023163"/>
    </source>
</evidence>
<dbReference type="Gene3D" id="3.30.565.10">
    <property type="entry name" value="Histidine kinase-like ATPase, C-terminal domain"/>
    <property type="match status" value="1"/>
</dbReference>
<dbReference type="SUPFAM" id="SSF50998">
    <property type="entry name" value="Quinoprotein alcohol dehydrogenase-like"/>
    <property type="match status" value="1"/>
</dbReference>
<dbReference type="Pfam" id="PF07494">
    <property type="entry name" value="Reg_prop"/>
    <property type="match status" value="3"/>
</dbReference>
<dbReference type="InterPro" id="IPR011006">
    <property type="entry name" value="CheY-like_superfamily"/>
</dbReference>
<evidence type="ECO:0000259" key="10">
    <source>
        <dbReference type="PROSITE" id="PS50110"/>
    </source>
</evidence>
<dbReference type="Gene3D" id="1.10.10.60">
    <property type="entry name" value="Homeodomain-like"/>
    <property type="match status" value="1"/>
</dbReference>
<dbReference type="Pfam" id="PF02518">
    <property type="entry name" value="HATPase_c"/>
    <property type="match status" value="1"/>
</dbReference>
<keyword evidence="7" id="KW-0732">Signal</keyword>
<evidence type="ECO:0000256" key="1">
    <source>
        <dbReference type="ARBA" id="ARBA00000085"/>
    </source>
</evidence>
<feature type="domain" description="Response regulatory" evidence="10">
    <location>
        <begin position="1107"/>
        <end position="1222"/>
    </location>
</feature>
<feature type="modified residue" description="4-aspartylphosphate" evidence="6">
    <location>
        <position position="1155"/>
    </location>
</feature>
<evidence type="ECO:0000256" key="6">
    <source>
        <dbReference type="PROSITE-ProRule" id="PRU00169"/>
    </source>
</evidence>
<keyword evidence="11" id="KW-0547">Nucleotide-binding</keyword>
<keyword evidence="4" id="KW-0805">Transcription regulation</keyword>
<dbReference type="SUPFAM" id="SSF47384">
    <property type="entry name" value="Homodimeric domain of signal transducing histidine kinase"/>
    <property type="match status" value="1"/>
</dbReference>
<protein>
    <recommendedName>
        <fullName evidence="2">histidine kinase</fullName>
        <ecNumber evidence="2">2.7.13.3</ecNumber>
    </recommendedName>
</protein>
<evidence type="ECO:0000256" key="2">
    <source>
        <dbReference type="ARBA" id="ARBA00012438"/>
    </source>
</evidence>